<comment type="similarity">
    <text evidence="1">Belongs to the TRAFAC class TrmE-Era-EngA-EngB-Septin-like GTPase superfamily. AIG1/Toc34/Toc159-like paraseptin GTPase family. IAN subfamily.</text>
</comment>
<dbReference type="InterPro" id="IPR045058">
    <property type="entry name" value="GIMA/IAN/Toc"/>
</dbReference>
<keyword evidence="8" id="KW-1185">Reference proteome</keyword>
<dbReference type="AlphaFoldDB" id="A0ABD1JAE6"/>
<dbReference type="GO" id="GO:0005525">
    <property type="term" value="F:GTP binding"/>
    <property type="evidence" value="ECO:0007669"/>
    <property type="project" value="UniProtKB-KW"/>
</dbReference>
<evidence type="ECO:0000256" key="5">
    <source>
        <dbReference type="SAM" id="MobiDB-lite"/>
    </source>
</evidence>
<evidence type="ECO:0000313" key="8">
    <source>
        <dbReference type="Proteomes" id="UP001591681"/>
    </source>
</evidence>
<feature type="domain" description="AIG1-type G" evidence="6">
    <location>
        <begin position="246"/>
        <end position="448"/>
    </location>
</feature>
<feature type="domain" description="AIG1-type G" evidence="6">
    <location>
        <begin position="11"/>
        <end position="212"/>
    </location>
</feature>
<protein>
    <recommendedName>
        <fullName evidence="6">AIG1-type G domain-containing protein</fullName>
    </recommendedName>
</protein>
<keyword evidence="3" id="KW-0342">GTP-binding</keyword>
<feature type="domain" description="AIG1-type G" evidence="6">
    <location>
        <begin position="482"/>
        <end position="682"/>
    </location>
</feature>
<evidence type="ECO:0000259" key="6">
    <source>
        <dbReference type="PROSITE" id="PS51720"/>
    </source>
</evidence>
<evidence type="ECO:0000256" key="4">
    <source>
        <dbReference type="SAM" id="Coils"/>
    </source>
</evidence>
<feature type="compositionally biased region" description="Basic and acidic residues" evidence="5">
    <location>
        <begin position="706"/>
        <end position="720"/>
    </location>
</feature>
<accession>A0ABD1JAE6</accession>
<reference evidence="7 8" key="1">
    <citation type="submission" date="2024-09" db="EMBL/GenBank/DDBJ databases">
        <title>A chromosome-level genome assembly of Gray's grenadier anchovy, Coilia grayii.</title>
        <authorList>
            <person name="Fu Z."/>
        </authorList>
    </citation>
    <scope>NUCLEOTIDE SEQUENCE [LARGE SCALE GENOMIC DNA]</scope>
    <source>
        <strain evidence="7">G4</strain>
        <tissue evidence="7">Muscle</tissue>
    </source>
</reference>
<sequence>MSRPAGTQQHLSDYRVVLLGHRGSGKTSVGNSILDTDGSGVAGTLRSVRRQGEAAGRSVTLVEAPGWWKNYLVKDTPEVTRREIRSSVALCSPGPHAFVLVVRLNSPFTEKHRQVVEEHVGLLGERAWRHTVVLFTYNDRLEFDIMERHIGSGREARHHWLVERCRKRCHVFNVDRKGDSGAQVTELLEKIDEVVAGNNGRHYEQEREPCWELWEGQTITAVRGTDRTTEGQEQQEHIKPGWRPHLSKLRILLLGYRRSGKSSAANIILGQRCFEPGRRTTQSACRRGQAAQQGQQVTVVDTPGWWRGVSASDTPELTKQEVVLSASLCPPGPHALLLVHRVDFSFGDDELRATEEHVTLLGEDAWAQAMVLFTFGDWLGDRSIEQYIRAEGKALQCLLEKCGHRYHILNNRSLGSGSQVSELLEKVDAMAGEKGGHFELDRKRAKSLKKRKLAAMERAVRRAKQQRQRESVTFFKGNSSLLATLGIVLLGYIQSGKTSAGNTILGSEAFDSRPTALCEWHHSSVAGQRLTVVNTPGWQKSTSAAGTPAAAKEEMVLAASLCHPGPHAVLLVVRTDASFGAEEGRAAREHLELLGERVWRHTLVLFTCGDGLGDASLEQHIESEGEALRDIVEKCGDRYHVFNNKANRKCDTQVLELLEKLKGMVALNSGCHLETGSLPSGGREEGRGVEADTDCHMETGSLPSGGREEGRGVEADADRERRRRREMLDGNWMRLDVSEEPRCLAGGRPHCRFSRNIYSYVHTEEGVETAHTIWPDGFQKMSEEDQSDDVFLEGSPPRRDVPLFSLYGPLTPIPSAEHSLASSSTSITKLV</sequence>
<dbReference type="PANTHER" id="PTHR10903">
    <property type="entry name" value="GTPASE, IMAP FAMILY MEMBER-RELATED"/>
    <property type="match status" value="1"/>
</dbReference>
<dbReference type="PANTHER" id="PTHR10903:SF107">
    <property type="entry name" value="GTPASE IMAP FAMILY MEMBER 4-LIKE-RELATED"/>
    <property type="match status" value="1"/>
</dbReference>
<feature type="region of interest" description="Disordered" evidence="5">
    <location>
        <begin position="697"/>
        <end position="721"/>
    </location>
</feature>
<dbReference type="EMBL" id="JBHFQA010000017">
    <property type="protein sequence ID" value="KAL2084158.1"/>
    <property type="molecule type" value="Genomic_DNA"/>
</dbReference>
<name>A0ABD1JAE6_9TELE</name>
<proteinExistence type="inferred from homology"/>
<feature type="coiled-coil region" evidence="4">
    <location>
        <begin position="446"/>
        <end position="473"/>
    </location>
</feature>
<dbReference type="InterPro" id="IPR006703">
    <property type="entry name" value="G_AIG1"/>
</dbReference>
<evidence type="ECO:0000256" key="1">
    <source>
        <dbReference type="ARBA" id="ARBA00008535"/>
    </source>
</evidence>
<dbReference type="Gene3D" id="3.40.50.300">
    <property type="entry name" value="P-loop containing nucleotide triphosphate hydrolases"/>
    <property type="match status" value="3"/>
</dbReference>
<dbReference type="PROSITE" id="PS51720">
    <property type="entry name" value="G_AIG1"/>
    <property type="match status" value="3"/>
</dbReference>
<keyword evidence="4" id="KW-0175">Coiled coil</keyword>
<gene>
    <name evidence="7" type="ORF">ACEWY4_019676</name>
</gene>
<organism evidence="7 8">
    <name type="scientific">Coilia grayii</name>
    <name type="common">Gray's grenadier anchovy</name>
    <dbReference type="NCBI Taxonomy" id="363190"/>
    <lineage>
        <taxon>Eukaryota</taxon>
        <taxon>Metazoa</taxon>
        <taxon>Chordata</taxon>
        <taxon>Craniata</taxon>
        <taxon>Vertebrata</taxon>
        <taxon>Euteleostomi</taxon>
        <taxon>Actinopterygii</taxon>
        <taxon>Neopterygii</taxon>
        <taxon>Teleostei</taxon>
        <taxon>Clupei</taxon>
        <taxon>Clupeiformes</taxon>
        <taxon>Clupeoidei</taxon>
        <taxon>Engraulidae</taxon>
        <taxon>Coilinae</taxon>
        <taxon>Coilia</taxon>
    </lineage>
</organism>
<evidence type="ECO:0000256" key="2">
    <source>
        <dbReference type="ARBA" id="ARBA00022741"/>
    </source>
</evidence>
<dbReference type="InterPro" id="IPR027417">
    <property type="entry name" value="P-loop_NTPase"/>
</dbReference>
<dbReference type="SUPFAM" id="SSF52540">
    <property type="entry name" value="P-loop containing nucleoside triphosphate hydrolases"/>
    <property type="match status" value="3"/>
</dbReference>
<dbReference type="Pfam" id="PF04548">
    <property type="entry name" value="AIG1"/>
    <property type="match status" value="3"/>
</dbReference>
<keyword evidence="2" id="KW-0547">Nucleotide-binding</keyword>
<evidence type="ECO:0000256" key="3">
    <source>
        <dbReference type="ARBA" id="ARBA00023134"/>
    </source>
</evidence>
<comment type="caution">
    <text evidence="7">The sequence shown here is derived from an EMBL/GenBank/DDBJ whole genome shotgun (WGS) entry which is preliminary data.</text>
</comment>
<dbReference type="Proteomes" id="UP001591681">
    <property type="component" value="Unassembled WGS sequence"/>
</dbReference>
<dbReference type="FunFam" id="3.40.50.300:FF:001809">
    <property type="entry name" value="Si:ch1073-365p7.2"/>
    <property type="match status" value="3"/>
</dbReference>
<evidence type="ECO:0000313" key="7">
    <source>
        <dbReference type="EMBL" id="KAL2084158.1"/>
    </source>
</evidence>